<evidence type="ECO:0000256" key="2">
    <source>
        <dbReference type="SAM" id="SignalP"/>
    </source>
</evidence>
<proteinExistence type="predicted"/>
<evidence type="ECO:0000259" key="3">
    <source>
        <dbReference type="SMART" id="SM00849"/>
    </source>
</evidence>
<dbReference type="InterPro" id="IPR036866">
    <property type="entry name" value="RibonucZ/Hydroxyglut_hydro"/>
</dbReference>
<feature type="signal peptide" evidence="2">
    <location>
        <begin position="1"/>
        <end position="31"/>
    </location>
</feature>
<evidence type="ECO:0000313" key="5">
    <source>
        <dbReference type="EMBL" id="MBP2056242.1"/>
    </source>
</evidence>
<dbReference type="AlphaFoldDB" id="A0A1B1B116"/>
<reference evidence="4 6" key="1">
    <citation type="submission" date="2016-06" db="EMBL/GenBank/DDBJ databases">
        <title>Complete genome sequence of Streptomyces griseochromogenes ATCC 14511, the Blasticidin S producer.</title>
        <authorList>
            <person name="Wu L."/>
        </authorList>
    </citation>
    <scope>NUCLEOTIDE SEQUENCE [LARGE SCALE GENOMIC DNA]</scope>
    <source>
        <strain evidence="4 6">ATCC 14511</strain>
    </source>
</reference>
<keyword evidence="2" id="KW-0732">Signal</keyword>
<dbReference type="KEGG" id="sgs:AVL59_25905"/>
<accession>A0A1B1B116</accession>
<dbReference type="OrthoDB" id="5240502at2"/>
<feature type="region of interest" description="Disordered" evidence="1">
    <location>
        <begin position="28"/>
        <end position="74"/>
    </location>
</feature>
<evidence type="ECO:0000313" key="7">
    <source>
        <dbReference type="Proteomes" id="UP001519309"/>
    </source>
</evidence>
<dbReference type="EMBL" id="JAGGLP010000042">
    <property type="protein sequence ID" value="MBP2056242.1"/>
    <property type="molecule type" value="Genomic_DNA"/>
</dbReference>
<sequence>MLDRRSVIRGGSAAAVVGAGALAFSPGGARAAEPVDTENRSPKSAGATSGAVTEAPGFLPLPSDAKPLPDNGKGYRLQRAGKNGYVVITGFVQSVFVVTRDGVVLVDAPPASRAILKEAIASVTDKPVTHFIYSHSHLDHVGAVTEFPDAIRIAHADCATILALHKDPARPMPQKVLHGKHNVLHIGGEEIHVIYPGANHESGNILTHFPGQRLVAMTDVVMPGWAPYRGWGNADYLPGILLAHDAILDLDFDTYVGGHVYRTGTRADVKRSRAFFVDFWNTTKKNMGAISFTEAASEVESANVWAAQKVWIDRVAKATQAELVERWGSRIAAVDTFSADTAGSVVVSISTDATINFP</sequence>
<organism evidence="4 6">
    <name type="scientific">Streptomyces griseochromogenes</name>
    <dbReference type="NCBI Taxonomy" id="68214"/>
    <lineage>
        <taxon>Bacteria</taxon>
        <taxon>Bacillati</taxon>
        <taxon>Actinomycetota</taxon>
        <taxon>Actinomycetes</taxon>
        <taxon>Kitasatosporales</taxon>
        <taxon>Streptomycetaceae</taxon>
        <taxon>Streptomyces</taxon>
    </lineage>
</organism>
<dbReference type="SUPFAM" id="SSF56281">
    <property type="entry name" value="Metallo-hydrolase/oxidoreductase"/>
    <property type="match status" value="1"/>
</dbReference>
<dbReference type="Pfam" id="PF00753">
    <property type="entry name" value="Lactamase_B"/>
    <property type="match status" value="1"/>
</dbReference>
<dbReference type="InterPro" id="IPR001279">
    <property type="entry name" value="Metallo-B-lactamas"/>
</dbReference>
<dbReference type="InterPro" id="IPR006311">
    <property type="entry name" value="TAT_signal"/>
</dbReference>
<evidence type="ECO:0000313" key="6">
    <source>
        <dbReference type="Proteomes" id="UP000092659"/>
    </source>
</evidence>
<evidence type="ECO:0000256" key="1">
    <source>
        <dbReference type="SAM" id="MobiDB-lite"/>
    </source>
</evidence>
<name>A0A1B1B116_9ACTN</name>
<dbReference type="SMART" id="SM00849">
    <property type="entry name" value="Lactamase_B"/>
    <property type="match status" value="1"/>
</dbReference>
<dbReference type="Gene3D" id="3.60.15.10">
    <property type="entry name" value="Ribonuclease Z/Hydroxyacylglutathione hydrolase-like"/>
    <property type="match status" value="1"/>
</dbReference>
<dbReference type="Proteomes" id="UP001519309">
    <property type="component" value="Unassembled WGS sequence"/>
</dbReference>
<dbReference type="Proteomes" id="UP000092659">
    <property type="component" value="Chromosome"/>
</dbReference>
<feature type="chain" id="PRO_5008519408" evidence="2">
    <location>
        <begin position="32"/>
        <end position="358"/>
    </location>
</feature>
<gene>
    <name evidence="4" type="ORF">AVL59_25905</name>
    <name evidence="5" type="ORF">J2Z21_009260</name>
</gene>
<reference evidence="5 7" key="2">
    <citation type="submission" date="2021-03" db="EMBL/GenBank/DDBJ databases">
        <title>Genomic Encyclopedia of Type Strains, Phase IV (KMG-IV): sequencing the most valuable type-strain genomes for metagenomic binning, comparative biology and taxonomic classification.</title>
        <authorList>
            <person name="Goeker M."/>
        </authorList>
    </citation>
    <scope>NUCLEOTIDE SEQUENCE [LARGE SCALE GENOMIC DNA]</scope>
    <source>
        <strain evidence="5 7">DSM 40499</strain>
    </source>
</reference>
<dbReference type="RefSeq" id="WP_067308751.1">
    <property type="nucleotide sequence ID" value="NZ_CP016279.1"/>
</dbReference>
<protein>
    <submittedName>
        <fullName evidence="5">Glyoxylase-like metal-dependent hydrolase (Beta-lactamase superfamily II)</fullName>
    </submittedName>
</protein>
<dbReference type="CDD" id="cd16276">
    <property type="entry name" value="metallo-hydrolase-like_MBL-fold"/>
    <property type="match status" value="1"/>
</dbReference>
<evidence type="ECO:0000313" key="4">
    <source>
        <dbReference type="EMBL" id="ANP52515.1"/>
    </source>
</evidence>
<feature type="domain" description="Metallo-beta-lactamase" evidence="3">
    <location>
        <begin position="91"/>
        <end position="259"/>
    </location>
</feature>
<dbReference type="EMBL" id="CP016279">
    <property type="protein sequence ID" value="ANP52515.1"/>
    <property type="molecule type" value="Genomic_DNA"/>
</dbReference>
<dbReference type="PROSITE" id="PS51318">
    <property type="entry name" value="TAT"/>
    <property type="match status" value="1"/>
</dbReference>
<keyword evidence="7" id="KW-1185">Reference proteome</keyword>
<dbReference type="STRING" id="68214.AVL59_25905"/>